<dbReference type="GO" id="GO:0019305">
    <property type="term" value="P:dTDP-rhamnose biosynthetic process"/>
    <property type="evidence" value="ECO:0007669"/>
    <property type="project" value="UniProtKB-UniPathway"/>
</dbReference>
<organism evidence="4 5">
    <name type="scientific">Cohnella luojiensis</name>
    <dbReference type="NCBI Taxonomy" id="652876"/>
    <lineage>
        <taxon>Bacteria</taxon>
        <taxon>Bacillati</taxon>
        <taxon>Bacillota</taxon>
        <taxon>Bacilli</taxon>
        <taxon>Bacillales</taxon>
        <taxon>Paenibacillaceae</taxon>
        <taxon>Cohnella</taxon>
    </lineage>
</organism>
<dbReference type="SUPFAM" id="SSF51735">
    <property type="entry name" value="NAD(P)-binding Rossmann-fold domains"/>
    <property type="match status" value="1"/>
</dbReference>
<dbReference type="AlphaFoldDB" id="A0A4Y8M194"/>
<keyword evidence="2" id="KW-0521">NADP</keyword>
<evidence type="ECO:0000256" key="1">
    <source>
        <dbReference type="ARBA" id="ARBA00010944"/>
    </source>
</evidence>
<reference evidence="4 5" key="1">
    <citation type="submission" date="2019-03" db="EMBL/GenBank/DDBJ databases">
        <title>Cohnella endophytica sp. nov., a novel endophytic bacterium isolated from bark of Sonneratia apetala.</title>
        <authorList>
            <person name="Tuo L."/>
        </authorList>
    </citation>
    <scope>NUCLEOTIDE SEQUENCE [LARGE SCALE GENOMIC DNA]</scope>
    <source>
        <strain evidence="4 5">CCTCC AB 208254</strain>
    </source>
</reference>
<evidence type="ECO:0000256" key="2">
    <source>
        <dbReference type="RuleBase" id="RU364082"/>
    </source>
</evidence>
<dbReference type="Pfam" id="PF04321">
    <property type="entry name" value="RmlD_sub_bind"/>
    <property type="match status" value="1"/>
</dbReference>
<dbReference type="RefSeq" id="WP_135151794.1">
    <property type="nucleotide sequence ID" value="NZ_SOMN01000008.1"/>
</dbReference>
<dbReference type="PANTHER" id="PTHR10491">
    <property type="entry name" value="DTDP-4-DEHYDRORHAMNOSE REDUCTASE"/>
    <property type="match status" value="1"/>
</dbReference>
<dbReference type="Gene3D" id="3.40.50.720">
    <property type="entry name" value="NAD(P)-binding Rossmann-like Domain"/>
    <property type="match status" value="1"/>
</dbReference>
<name>A0A4Y8M194_9BACL</name>
<dbReference type="InterPro" id="IPR036291">
    <property type="entry name" value="NAD(P)-bd_dom_sf"/>
</dbReference>
<dbReference type="PANTHER" id="PTHR10491:SF4">
    <property type="entry name" value="METHIONINE ADENOSYLTRANSFERASE 2 SUBUNIT BETA"/>
    <property type="match status" value="1"/>
</dbReference>
<comment type="pathway">
    <text evidence="2">Carbohydrate biosynthesis; dTDP-L-rhamnose biosynthesis.</text>
</comment>
<proteinExistence type="inferred from homology"/>
<dbReference type="UniPathway" id="UPA00124"/>
<gene>
    <name evidence="4" type="ORF">E2980_08690</name>
</gene>
<dbReference type="GO" id="GO:0008831">
    <property type="term" value="F:dTDP-4-dehydrorhamnose reductase activity"/>
    <property type="evidence" value="ECO:0007669"/>
    <property type="project" value="UniProtKB-EC"/>
</dbReference>
<evidence type="ECO:0000259" key="3">
    <source>
        <dbReference type="Pfam" id="PF04321"/>
    </source>
</evidence>
<dbReference type="OrthoDB" id="9803892at2"/>
<comment type="function">
    <text evidence="2">Catalyzes the reduction of dTDP-6-deoxy-L-lyxo-4-hexulose to yield dTDP-L-rhamnose.</text>
</comment>
<dbReference type="EC" id="1.1.1.133" evidence="2"/>
<dbReference type="GO" id="GO:0005829">
    <property type="term" value="C:cytosol"/>
    <property type="evidence" value="ECO:0007669"/>
    <property type="project" value="TreeGrafter"/>
</dbReference>
<feature type="domain" description="RmlD-like substrate binding" evidence="3">
    <location>
        <begin position="1"/>
        <end position="247"/>
    </location>
</feature>
<protein>
    <recommendedName>
        <fullName evidence="2">dTDP-4-dehydrorhamnose reductase</fullName>
        <ecNumber evidence="2">1.1.1.133</ecNumber>
    </recommendedName>
</protein>
<dbReference type="InterPro" id="IPR029903">
    <property type="entry name" value="RmlD-like-bd"/>
</dbReference>
<evidence type="ECO:0000313" key="5">
    <source>
        <dbReference type="Proteomes" id="UP000297900"/>
    </source>
</evidence>
<keyword evidence="2" id="KW-0560">Oxidoreductase</keyword>
<evidence type="ECO:0000313" key="4">
    <source>
        <dbReference type="EMBL" id="TFE27849.1"/>
    </source>
</evidence>
<keyword evidence="5" id="KW-1185">Reference proteome</keyword>
<sequence>MKVLLLGGNGMAGRLIATYMGRYTRHKMTVTVRKAEQAASTNGWPALEELGIRVRELDVRQFAEVAAAVSETSPDIIINTAGVLNHRAEDDPLDAYMVNGLLPHWLRHLGDRENSRLLHISSDCVFSGSRGNYREDDEPDGKTVYALSKALGEVRDPRHLTIRTSIIGPDVKPHGIGLMQWFLTRQGEVKGFRNVLWNGVTTLELAKTVVWLLDHPKAGGLIHLTASEKISKHDLLHLMKETFDKNDVTIVPDDEPVIDRTLAVTRDDVNYKRQSYPAMLTQLRQWLRES</sequence>
<dbReference type="EMBL" id="SOMN01000008">
    <property type="protein sequence ID" value="TFE27849.1"/>
    <property type="molecule type" value="Genomic_DNA"/>
</dbReference>
<comment type="caution">
    <text evidence="4">The sequence shown here is derived from an EMBL/GenBank/DDBJ whole genome shotgun (WGS) entry which is preliminary data.</text>
</comment>
<dbReference type="Proteomes" id="UP000297900">
    <property type="component" value="Unassembled WGS sequence"/>
</dbReference>
<dbReference type="CDD" id="cd05254">
    <property type="entry name" value="dTDP_HR_like_SDR_e"/>
    <property type="match status" value="1"/>
</dbReference>
<dbReference type="InterPro" id="IPR005913">
    <property type="entry name" value="dTDP_dehydrorham_reduct"/>
</dbReference>
<accession>A0A4Y8M194</accession>
<comment type="similarity">
    <text evidence="1 2">Belongs to the dTDP-4-dehydrorhamnose reductase family.</text>
</comment>